<dbReference type="SUPFAM" id="SSF56801">
    <property type="entry name" value="Acetyl-CoA synthetase-like"/>
    <property type="match status" value="1"/>
</dbReference>
<proteinExistence type="predicted"/>
<dbReference type="RefSeq" id="WP_390327164.1">
    <property type="nucleotide sequence ID" value="NZ_JBHRTP010000041.1"/>
</dbReference>
<dbReference type="Pfam" id="PF12697">
    <property type="entry name" value="Abhydrolase_6"/>
    <property type="match status" value="1"/>
</dbReference>
<sequence>MSFDVDLHRHTLQLADRMVNGRALELSVVDAGPGPEYGDKHAAPTMVLIHGFGGRAAYWEYQLEQFQSDYRVIALDLRGHGYSDAPTEADGARYDVPELVADIASALAALQVPQRFILVCHSFGGALAADFMRQHPQRVSALVIIASAVRFRLRLAGRLLLRVPPAILHGLFGLLPRLGVDAARVYPPAHVVYLQNRNALMPWDGAEALRAIRTPTLVILGQRDILFDASSYQDVARLIPGAEQVVIPVSAHQVMIERPDAVNRAIERFLQAQVDPVALLEQRAAQKLQRRAQRKRLEAERPWLKSYDARTPYQIKPPQLPLPRLLEATARRYAHTAAIQYLGRKLSWRELDRLANRFAHGLIVRRIRPGERVMLALPNTPQWLIAYFGVLRAGAVAVLCDSSSAADTLLQRIAQSRSVLLVTTSNRYDELRDLLQSDPRACDLRRVVFASLIDYLGWREKLKFAVLRHVQEGHWLPWFRRDRQHRKQERRFSKFGDVLVRGRQLAPALPRAIGMDDVAVIAYTHGSTGAPLAVPLTHRNLASNALQLRHWLPESRPGDERFLAQQALSSAYGLTALLHLGVYLGATLILLPGDELSQLLQTVKKLRPTFFPTTPRLVRQLAHTAGVRRYGLASIRVCAVSGSPLPQEIREEFEKLTRGRLIQAYGLTEASPAAIAMPLAARPRSGVVGLPLPDTEVKIVDLDSGDSAATDMPGELWLRGPQVFGGYDGADQRGAQASAQRLQDGWLATGDIASLDEDGYVTLIDRKVHMLIRGGERVYPRQVEEVLFEHPAVALVQVQPEPDEEGVVHLRARVMLHRNMKATIEELFTYCSKRLQAAALPDSIEIEEKNTTVLF</sequence>
<dbReference type="InterPro" id="IPR000873">
    <property type="entry name" value="AMP-dep_synth/lig_dom"/>
</dbReference>
<name>A0ABV7F5W2_9BURK</name>
<protein>
    <submittedName>
        <fullName evidence="3">Alpha/beta fold hydrolase</fullName>
    </submittedName>
</protein>
<keyword evidence="4" id="KW-1185">Reference proteome</keyword>
<evidence type="ECO:0000259" key="2">
    <source>
        <dbReference type="Pfam" id="PF12697"/>
    </source>
</evidence>
<dbReference type="SUPFAM" id="SSF53474">
    <property type="entry name" value="alpha/beta-Hydrolases"/>
    <property type="match status" value="1"/>
</dbReference>
<gene>
    <name evidence="3" type="ORF">ACFOFO_14575</name>
</gene>
<feature type="domain" description="AMP-dependent synthetase/ligase" evidence="1">
    <location>
        <begin position="326"/>
        <end position="727"/>
    </location>
</feature>
<dbReference type="InterPro" id="IPR029058">
    <property type="entry name" value="AB_hydrolase_fold"/>
</dbReference>
<reference evidence="4" key="1">
    <citation type="journal article" date="2019" name="Int. J. Syst. Evol. Microbiol.">
        <title>The Global Catalogue of Microorganisms (GCM) 10K type strain sequencing project: providing services to taxonomists for standard genome sequencing and annotation.</title>
        <authorList>
            <consortium name="The Broad Institute Genomics Platform"/>
            <consortium name="The Broad Institute Genome Sequencing Center for Infectious Disease"/>
            <person name="Wu L."/>
            <person name="Ma J."/>
        </authorList>
    </citation>
    <scope>NUCLEOTIDE SEQUENCE [LARGE SCALE GENOMIC DNA]</scope>
    <source>
        <strain evidence="4">KCTC 42986</strain>
    </source>
</reference>
<dbReference type="InterPro" id="IPR042099">
    <property type="entry name" value="ANL_N_sf"/>
</dbReference>
<dbReference type="PRINTS" id="PR00111">
    <property type="entry name" value="ABHYDROLASE"/>
</dbReference>
<evidence type="ECO:0000313" key="4">
    <source>
        <dbReference type="Proteomes" id="UP001595530"/>
    </source>
</evidence>
<organism evidence="3 4">
    <name type="scientific">Undibacterium arcticum</name>
    <dbReference type="NCBI Taxonomy" id="1762892"/>
    <lineage>
        <taxon>Bacteria</taxon>
        <taxon>Pseudomonadati</taxon>
        <taxon>Pseudomonadota</taxon>
        <taxon>Betaproteobacteria</taxon>
        <taxon>Burkholderiales</taxon>
        <taxon>Oxalobacteraceae</taxon>
        <taxon>Undibacterium</taxon>
    </lineage>
</organism>
<dbReference type="Gene3D" id="3.40.50.1820">
    <property type="entry name" value="alpha/beta hydrolase"/>
    <property type="match status" value="1"/>
</dbReference>
<dbReference type="InterPro" id="IPR000073">
    <property type="entry name" value="AB_hydrolase_1"/>
</dbReference>
<dbReference type="Proteomes" id="UP001595530">
    <property type="component" value="Unassembled WGS sequence"/>
</dbReference>
<keyword evidence="3" id="KW-0378">Hydrolase</keyword>
<dbReference type="EMBL" id="JBHRTP010000041">
    <property type="protein sequence ID" value="MFC3109172.1"/>
    <property type="molecule type" value="Genomic_DNA"/>
</dbReference>
<dbReference type="Pfam" id="PF00501">
    <property type="entry name" value="AMP-binding"/>
    <property type="match status" value="1"/>
</dbReference>
<feature type="domain" description="AB hydrolase-1" evidence="2">
    <location>
        <begin position="46"/>
        <end position="265"/>
    </location>
</feature>
<accession>A0ABV7F5W2</accession>
<evidence type="ECO:0000259" key="1">
    <source>
        <dbReference type="Pfam" id="PF00501"/>
    </source>
</evidence>
<dbReference type="PANTHER" id="PTHR43767">
    <property type="entry name" value="LONG-CHAIN-FATTY-ACID--COA LIGASE"/>
    <property type="match status" value="1"/>
</dbReference>
<dbReference type="Gene3D" id="3.30.300.30">
    <property type="match status" value="1"/>
</dbReference>
<dbReference type="InterPro" id="IPR050237">
    <property type="entry name" value="ATP-dep_AMP-bd_enzyme"/>
</dbReference>
<evidence type="ECO:0000313" key="3">
    <source>
        <dbReference type="EMBL" id="MFC3109172.1"/>
    </source>
</evidence>
<dbReference type="GO" id="GO:0016787">
    <property type="term" value="F:hydrolase activity"/>
    <property type="evidence" value="ECO:0007669"/>
    <property type="project" value="UniProtKB-KW"/>
</dbReference>
<comment type="caution">
    <text evidence="3">The sequence shown here is derived from an EMBL/GenBank/DDBJ whole genome shotgun (WGS) entry which is preliminary data.</text>
</comment>
<dbReference type="Gene3D" id="3.40.50.12780">
    <property type="entry name" value="N-terminal domain of ligase-like"/>
    <property type="match status" value="1"/>
</dbReference>
<dbReference type="PANTHER" id="PTHR43767:SF12">
    <property type="entry name" value="AMP-DEPENDENT SYNTHETASE AND LIGASE"/>
    <property type="match status" value="1"/>
</dbReference>
<dbReference type="InterPro" id="IPR045851">
    <property type="entry name" value="AMP-bd_C_sf"/>
</dbReference>